<keyword evidence="3 7" id="KW-0547">Nucleotide-binding</keyword>
<evidence type="ECO:0000256" key="4">
    <source>
        <dbReference type="ARBA" id="ARBA00022840"/>
    </source>
</evidence>
<dbReference type="PROSITE" id="PS00211">
    <property type="entry name" value="ABC_TRANSPORTER_1"/>
    <property type="match status" value="1"/>
</dbReference>
<dbReference type="InterPro" id="IPR003593">
    <property type="entry name" value="AAA+_ATPase"/>
</dbReference>
<comment type="catalytic activity">
    <reaction evidence="7">
        <text>ATP + H2O + polyamine-[polyamine-binding protein]Side 1 = ADP + phosphate + polyamineSide 2 + [polyamine-binding protein]Side 1.</text>
        <dbReference type="EC" id="7.6.2.11"/>
    </reaction>
</comment>
<dbReference type="InterPro" id="IPR012340">
    <property type="entry name" value="NA-bd_OB-fold"/>
</dbReference>
<dbReference type="SMART" id="SM00382">
    <property type="entry name" value="AAA"/>
    <property type="match status" value="1"/>
</dbReference>
<evidence type="ECO:0000256" key="7">
    <source>
        <dbReference type="RuleBase" id="RU364083"/>
    </source>
</evidence>
<dbReference type="InterPro" id="IPR013611">
    <property type="entry name" value="Transp-assoc_OB_typ2"/>
</dbReference>
<dbReference type="GO" id="GO:0015417">
    <property type="term" value="F:ABC-type polyamine transporter activity"/>
    <property type="evidence" value="ECO:0007669"/>
    <property type="project" value="UniProtKB-EC"/>
</dbReference>
<evidence type="ECO:0000256" key="5">
    <source>
        <dbReference type="ARBA" id="ARBA00022967"/>
    </source>
</evidence>
<dbReference type="GO" id="GO:0005524">
    <property type="term" value="F:ATP binding"/>
    <property type="evidence" value="ECO:0007669"/>
    <property type="project" value="UniProtKB-KW"/>
</dbReference>
<comment type="function">
    <text evidence="7">Part of the ABC transporter complex PotABCD involved in spermidine/putrescine import. Responsible for energy coupling to the transport system.</text>
</comment>
<dbReference type="AlphaFoldDB" id="A0A5R9BKB4"/>
<keyword evidence="1 7" id="KW-0813">Transport</keyword>
<keyword evidence="4 7" id="KW-0067">ATP-binding</keyword>
<keyword evidence="5 7" id="KW-1278">Translocase</keyword>
<protein>
    <recommendedName>
        <fullName evidence="7">Spermidine/putrescine import ATP-binding protein PotA</fullName>
        <ecNumber evidence="7">7.6.2.11</ecNumber>
    </recommendedName>
</protein>
<dbReference type="Gene3D" id="3.40.50.300">
    <property type="entry name" value="P-loop containing nucleotide triphosphate hydrolases"/>
    <property type="match status" value="1"/>
</dbReference>
<dbReference type="Gene3D" id="2.40.50.100">
    <property type="match status" value="1"/>
</dbReference>
<comment type="caution">
    <text evidence="9">The sequence shown here is derived from an EMBL/GenBank/DDBJ whole genome shotgun (WGS) entry which is preliminary data.</text>
</comment>
<organism evidence="9 10">
    <name type="scientific">Nesterenkonia salmonea</name>
    <dbReference type="NCBI Taxonomy" id="1804987"/>
    <lineage>
        <taxon>Bacteria</taxon>
        <taxon>Bacillati</taxon>
        <taxon>Actinomycetota</taxon>
        <taxon>Actinomycetes</taxon>
        <taxon>Micrococcales</taxon>
        <taxon>Micrococcaceae</taxon>
        <taxon>Nesterenkonia</taxon>
    </lineage>
</organism>
<dbReference type="EMBL" id="VAVZ01000002">
    <property type="protein sequence ID" value="TLQ01057.1"/>
    <property type="molecule type" value="Genomic_DNA"/>
</dbReference>
<sequence length="359" mass="39880">MPVLELQGLTKKYGDFTAVDSVDLAVEAGEFVTLLGPSGSGKTTILQMIAGFHIPSEGSIQLRGQDISSMPTHKRNMGFVFQDYALFPHMTVFQNIAYPLKIRKRPRKQIKKSVEETIALVQLEKFAHRKPHELSGGQQQRVALARSLVFQPELILMDEPLGALDKNLRGHVQLEIKRIQEITNVTIIFVTHDQEEALVMSDRIAVLNESKLIQYGSPRELYEAPNSYFVADFIGENNFIPGTVTSLSQDDVTVQTVQGRELSVPLRGETLLEEGCQVHISIRPEELSIDDDHAAAAGKLRGRISTKVYMGNSVKYIVKLENHEEVELSVSAGRNALLKSGDSVGVSWADVEHVRLIAK</sequence>
<keyword evidence="2 7" id="KW-1003">Cell membrane</keyword>
<dbReference type="SUPFAM" id="SSF52540">
    <property type="entry name" value="P-loop containing nucleoside triphosphate hydrolases"/>
    <property type="match status" value="1"/>
</dbReference>
<evidence type="ECO:0000256" key="1">
    <source>
        <dbReference type="ARBA" id="ARBA00022448"/>
    </source>
</evidence>
<dbReference type="PANTHER" id="PTHR42781:SF4">
    <property type="entry name" value="SPERMIDINE_PUTRESCINE IMPORT ATP-BINDING PROTEIN POTA"/>
    <property type="match status" value="1"/>
</dbReference>
<dbReference type="FunFam" id="3.40.50.300:FF:000133">
    <property type="entry name" value="Spermidine/putrescine import ATP-binding protein PotA"/>
    <property type="match status" value="1"/>
</dbReference>
<dbReference type="GO" id="GO:0043190">
    <property type="term" value="C:ATP-binding cassette (ABC) transporter complex"/>
    <property type="evidence" value="ECO:0007669"/>
    <property type="project" value="InterPro"/>
</dbReference>
<dbReference type="InterPro" id="IPR027417">
    <property type="entry name" value="P-loop_NTPase"/>
</dbReference>
<accession>A0A5R9BKB4</accession>
<proteinExistence type="inferred from homology"/>
<dbReference type="Gene3D" id="2.40.50.140">
    <property type="entry name" value="Nucleic acid-binding proteins"/>
    <property type="match status" value="1"/>
</dbReference>
<reference evidence="9 10" key="1">
    <citation type="submission" date="2019-05" db="EMBL/GenBank/DDBJ databases">
        <title>Nesterenkonia sp. GY074 isolated from the Southern Atlantic Ocean.</title>
        <authorList>
            <person name="Zhang G."/>
        </authorList>
    </citation>
    <scope>NUCLEOTIDE SEQUENCE [LARGE SCALE GENOMIC DNA]</scope>
    <source>
        <strain evidence="9 10">GY074</strain>
    </source>
</reference>
<keyword evidence="6 7" id="KW-0472">Membrane</keyword>
<feature type="domain" description="ABC transporter" evidence="8">
    <location>
        <begin position="4"/>
        <end position="234"/>
    </location>
</feature>
<dbReference type="NCBIfam" id="TIGR01187">
    <property type="entry name" value="potA"/>
    <property type="match status" value="1"/>
</dbReference>
<dbReference type="GO" id="GO:0016887">
    <property type="term" value="F:ATP hydrolysis activity"/>
    <property type="evidence" value="ECO:0007669"/>
    <property type="project" value="InterPro"/>
</dbReference>
<dbReference type="OrthoDB" id="9802264at2"/>
<dbReference type="PANTHER" id="PTHR42781">
    <property type="entry name" value="SPERMIDINE/PUTRESCINE IMPORT ATP-BINDING PROTEIN POTA"/>
    <property type="match status" value="1"/>
</dbReference>
<evidence type="ECO:0000256" key="2">
    <source>
        <dbReference type="ARBA" id="ARBA00022475"/>
    </source>
</evidence>
<evidence type="ECO:0000313" key="10">
    <source>
        <dbReference type="Proteomes" id="UP000310458"/>
    </source>
</evidence>
<gene>
    <name evidence="7" type="primary">potA</name>
    <name evidence="9" type="ORF">FEF26_01040</name>
</gene>
<keyword evidence="10" id="KW-1185">Reference proteome</keyword>
<dbReference type="InterPro" id="IPR003439">
    <property type="entry name" value="ABC_transporter-like_ATP-bd"/>
</dbReference>
<evidence type="ECO:0000313" key="9">
    <source>
        <dbReference type="EMBL" id="TLQ01057.1"/>
    </source>
</evidence>
<evidence type="ECO:0000256" key="6">
    <source>
        <dbReference type="ARBA" id="ARBA00023136"/>
    </source>
</evidence>
<evidence type="ECO:0000256" key="3">
    <source>
        <dbReference type="ARBA" id="ARBA00022741"/>
    </source>
</evidence>
<evidence type="ECO:0000259" key="8">
    <source>
        <dbReference type="PROSITE" id="PS50893"/>
    </source>
</evidence>
<comment type="similarity">
    <text evidence="7">Belongs to the ABC transporter superfamily. Spermidine/putrescine importer (TC 3.A.1.11.1) family.</text>
</comment>
<dbReference type="InterPro" id="IPR008995">
    <property type="entry name" value="Mo/tungstate-bd_C_term_dom"/>
</dbReference>
<name>A0A5R9BKB4_9MICC</name>
<dbReference type="InterPro" id="IPR005893">
    <property type="entry name" value="PotA-like"/>
</dbReference>
<dbReference type="Proteomes" id="UP000310458">
    <property type="component" value="Unassembled WGS sequence"/>
</dbReference>
<dbReference type="EC" id="7.6.2.11" evidence="7"/>
<dbReference type="InterPro" id="IPR017871">
    <property type="entry name" value="ABC_transporter-like_CS"/>
</dbReference>
<dbReference type="RefSeq" id="WP_138251682.1">
    <property type="nucleotide sequence ID" value="NZ_VAVZ01000002.1"/>
</dbReference>
<dbReference type="Pfam" id="PF08402">
    <property type="entry name" value="TOBE_2"/>
    <property type="match status" value="1"/>
</dbReference>
<dbReference type="SUPFAM" id="SSF50331">
    <property type="entry name" value="MOP-like"/>
    <property type="match status" value="1"/>
</dbReference>
<comment type="subunit">
    <text evidence="7">The complex is composed of two ATP-binding proteins (PotA), two transmembrane proteins (PotB and PotC) and a solute-binding protein (PotD).</text>
</comment>
<dbReference type="Pfam" id="PF00005">
    <property type="entry name" value="ABC_tran"/>
    <property type="match status" value="1"/>
</dbReference>
<dbReference type="InterPro" id="IPR050093">
    <property type="entry name" value="ABC_SmlMolc_Importer"/>
</dbReference>
<dbReference type="PROSITE" id="PS50893">
    <property type="entry name" value="ABC_TRANSPORTER_2"/>
    <property type="match status" value="1"/>
</dbReference>